<dbReference type="SUPFAM" id="SSF52540">
    <property type="entry name" value="P-loop containing nucleoside triphosphate hydrolases"/>
    <property type="match status" value="1"/>
</dbReference>
<protein>
    <submittedName>
        <fullName evidence="1">AAA family ATPase</fullName>
    </submittedName>
</protein>
<dbReference type="RefSeq" id="WP_249590020.1">
    <property type="nucleotide sequence ID" value="NZ_BAAAQL010000011.1"/>
</dbReference>
<dbReference type="InterPro" id="IPR027417">
    <property type="entry name" value="P-loop_NTPase"/>
</dbReference>
<accession>A0ABY4PZ00</accession>
<gene>
    <name evidence="1" type="ORF">M4V62_28295</name>
</gene>
<reference evidence="1 2" key="1">
    <citation type="submission" date="2022-05" db="EMBL/GenBank/DDBJ databases">
        <authorList>
            <person name="Zhou X."/>
            <person name="Li K."/>
            <person name="Man Y."/>
        </authorList>
    </citation>
    <scope>NUCLEOTIDE SEQUENCE [LARGE SCALE GENOMIC DNA]</scope>
    <source>
        <strain evidence="1 2">MS405</strain>
    </source>
</reference>
<sequence>MTDLRLITGAPGAGKSTLLAHLRHGRHGPFTVVDFDELPDPDGHLLGIEITSPAASAVWPAYNRLWVRVASMLTRGGRPVLVTCPLTPAEWEAAAAGVTDAPKPQWARLDCEDRDRRARLTARGWHDAEIEEALQDARELRDLIGTEFSTSGRAPSDTASAVAAWLRDGSAP</sequence>
<evidence type="ECO:0000313" key="1">
    <source>
        <dbReference type="EMBL" id="UQT58657.1"/>
    </source>
</evidence>
<organism evidence="1 2">
    <name type="scientific">Streptomyces durmitorensis</name>
    <dbReference type="NCBI Taxonomy" id="319947"/>
    <lineage>
        <taxon>Bacteria</taxon>
        <taxon>Bacillati</taxon>
        <taxon>Actinomycetota</taxon>
        <taxon>Actinomycetes</taxon>
        <taxon>Kitasatosporales</taxon>
        <taxon>Streptomycetaceae</taxon>
        <taxon>Streptomyces</taxon>
    </lineage>
</organism>
<dbReference type="EMBL" id="CP097289">
    <property type="protein sequence ID" value="UQT58657.1"/>
    <property type="molecule type" value="Genomic_DNA"/>
</dbReference>
<dbReference type="Proteomes" id="UP000829992">
    <property type="component" value="Chromosome"/>
</dbReference>
<proteinExistence type="predicted"/>
<name>A0ABY4PZ00_9ACTN</name>
<evidence type="ECO:0000313" key="2">
    <source>
        <dbReference type="Proteomes" id="UP000829992"/>
    </source>
</evidence>
<dbReference type="Gene3D" id="3.40.50.300">
    <property type="entry name" value="P-loop containing nucleotide triphosphate hydrolases"/>
    <property type="match status" value="1"/>
</dbReference>
<keyword evidence="2" id="KW-1185">Reference proteome</keyword>